<dbReference type="InterPro" id="IPR001584">
    <property type="entry name" value="Integrase_cat-core"/>
</dbReference>
<name>A0A371E7E7_MUCPR</name>
<keyword evidence="3" id="KW-1185">Reference proteome</keyword>
<evidence type="ECO:0000313" key="3">
    <source>
        <dbReference type="Proteomes" id="UP000257109"/>
    </source>
</evidence>
<organism evidence="2 3">
    <name type="scientific">Mucuna pruriens</name>
    <name type="common">Velvet bean</name>
    <name type="synonym">Dolichos pruriens</name>
    <dbReference type="NCBI Taxonomy" id="157652"/>
    <lineage>
        <taxon>Eukaryota</taxon>
        <taxon>Viridiplantae</taxon>
        <taxon>Streptophyta</taxon>
        <taxon>Embryophyta</taxon>
        <taxon>Tracheophyta</taxon>
        <taxon>Spermatophyta</taxon>
        <taxon>Magnoliopsida</taxon>
        <taxon>eudicotyledons</taxon>
        <taxon>Gunneridae</taxon>
        <taxon>Pentapetalae</taxon>
        <taxon>rosids</taxon>
        <taxon>fabids</taxon>
        <taxon>Fabales</taxon>
        <taxon>Fabaceae</taxon>
        <taxon>Papilionoideae</taxon>
        <taxon>50 kb inversion clade</taxon>
        <taxon>NPAAA clade</taxon>
        <taxon>indigoferoid/millettioid clade</taxon>
        <taxon>Phaseoleae</taxon>
        <taxon>Mucuna</taxon>
    </lineage>
</organism>
<protein>
    <recommendedName>
        <fullName evidence="1">Integrase catalytic domain-containing protein</fullName>
    </recommendedName>
</protein>
<gene>
    <name evidence="2" type="ORF">CR513_59786</name>
</gene>
<accession>A0A371E7E7</accession>
<evidence type="ECO:0000259" key="1">
    <source>
        <dbReference type="PROSITE" id="PS50994"/>
    </source>
</evidence>
<dbReference type="STRING" id="157652.A0A371E7E7"/>
<dbReference type="PANTHER" id="PTHR48475">
    <property type="entry name" value="RIBONUCLEASE H"/>
    <property type="match status" value="1"/>
</dbReference>
<dbReference type="Gene3D" id="3.30.420.10">
    <property type="entry name" value="Ribonuclease H-like superfamily/Ribonuclease H"/>
    <property type="match status" value="1"/>
</dbReference>
<comment type="caution">
    <text evidence="2">The sequence shown here is derived from an EMBL/GenBank/DDBJ whole genome shotgun (WGS) entry which is preliminary data.</text>
</comment>
<dbReference type="Pfam" id="PF00665">
    <property type="entry name" value="rve"/>
    <property type="match status" value="1"/>
</dbReference>
<dbReference type="InterPro" id="IPR012337">
    <property type="entry name" value="RNaseH-like_sf"/>
</dbReference>
<dbReference type="GO" id="GO:0003676">
    <property type="term" value="F:nucleic acid binding"/>
    <property type="evidence" value="ECO:0007669"/>
    <property type="project" value="InterPro"/>
</dbReference>
<dbReference type="OrthoDB" id="1934793at2759"/>
<dbReference type="PROSITE" id="PS50994">
    <property type="entry name" value="INTEGRASE"/>
    <property type="match status" value="1"/>
</dbReference>
<dbReference type="PANTHER" id="PTHR48475:SF2">
    <property type="entry name" value="RIBONUCLEASE H"/>
    <property type="match status" value="1"/>
</dbReference>
<dbReference type="InterPro" id="IPR036397">
    <property type="entry name" value="RNaseH_sf"/>
</dbReference>
<evidence type="ECO:0000313" key="2">
    <source>
        <dbReference type="EMBL" id="RDX61933.1"/>
    </source>
</evidence>
<sequence length="260" mass="29063">MQKGGLNRTIIQEALGQPTIEETKDKIPEDPQEAQRIKTKTTKYVLIVGQLYRQDFSFPLLQRLGETKAERAIKEVYERACGSHIGGRALASKIAYRHQAPPKPLHSGVDILGYFPLAVGQVKFLLVIVDYFTKWIKVESVATILAERERGDFIGKKLCCFGILAIIVSDNGTQIVSRAVVQFCVEYGIKQSTPKATDRQKPPIGLFSKDCINSLKRRREDGYFGPITPHRTQLPKETAFHLTFGTDAMIPIEGKSGHHA</sequence>
<feature type="non-terminal residue" evidence="2">
    <location>
        <position position="1"/>
    </location>
</feature>
<proteinExistence type="predicted"/>
<dbReference type="Proteomes" id="UP000257109">
    <property type="component" value="Unassembled WGS sequence"/>
</dbReference>
<dbReference type="SUPFAM" id="SSF53098">
    <property type="entry name" value="Ribonuclease H-like"/>
    <property type="match status" value="1"/>
</dbReference>
<reference evidence="2" key="1">
    <citation type="submission" date="2018-05" db="EMBL/GenBank/DDBJ databases">
        <title>Draft genome of Mucuna pruriens seed.</title>
        <authorList>
            <person name="Nnadi N.E."/>
            <person name="Vos R."/>
            <person name="Hasami M.H."/>
            <person name="Devisetty U.K."/>
            <person name="Aguiy J.C."/>
        </authorList>
    </citation>
    <scope>NUCLEOTIDE SEQUENCE [LARGE SCALE GENOMIC DNA]</scope>
    <source>
        <strain evidence="2">JCA_2017</strain>
    </source>
</reference>
<feature type="domain" description="Integrase catalytic" evidence="1">
    <location>
        <begin position="97"/>
        <end position="200"/>
    </location>
</feature>
<dbReference type="AlphaFoldDB" id="A0A371E7E7"/>
<dbReference type="GO" id="GO:0015074">
    <property type="term" value="P:DNA integration"/>
    <property type="evidence" value="ECO:0007669"/>
    <property type="project" value="InterPro"/>
</dbReference>
<dbReference type="EMBL" id="QJKJ01015798">
    <property type="protein sequence ID" value="RDX61933.1"/>
    <property type="molecule type" value="Genomic_DNA"/>
</dbReference>